<proteinExistence type="predicted"/>
<keyword evidence="4" id="KW-0472">Membrane</keyword>
<evidence type="ECO:0000256" key="5">
    <source>
        <dbReference type="SAM" id="SignalP"/>
    </source>
</evidence>
<dbReference type="Gene3D" id="2.60.40.420">
    <property type="entry name" value="Cupredoxins - blue copper proteins"/>
    <property type="match status" value="2"/>
</dbReference>
<keyword evidence="2" id="KW-0325">Glycoprotein</keyword>
<name>A0AAN8ZLB2_9MAGN</name>
<feature type="transmembrane region" description="Helical" evidence="4">
    <location>
        <begin position="285"/>
        <end position="303"/>
    </location>
</feature>
<dbReference type="GO" id="GO:0009055">
    <property type="term" value="F:electron transfer activity"/>
    <property type="evidence" value="ECO:0007669"/>
    <property type="project" value="InterPro"/>
</dbReference>
<dbReference type="SUPFAM" id="SSF49503">
    <property type="entry name" value="Cupredoxins"/>
    <property type="match status" value="2"/>
</dbReference>
<evidence type="ECO:0000256" key="3">
    <source>
        <dbReference type="SAM" id="MobiDB-lite"/>
    </source>
</evidence>
<protein>
    <submittedName>
        <fullName evidence="7">Phytocyanin domain</fullName>
    </submittedName>
</protein>
<evidence type="ECO:0000256" key="1">
    <source>
        <dbReference type="ARBA" id="ARBA00023157"/>
    </source>
</evidence>
<dbReference type="InterPro" id="IPR039391">
    <property type="entry name" value="Phytocyanin-like"/>
</dbReference>
<dbReference type="Pfam" id="PF02298">
    <property type="entry name" value="Cu_bind_like"/>
    <property type="match status" value="2"/>
</dbReference>
<reference evidence="7 8" key="1">
    <citation type="submission" date="2023-12" db="EMBL/GenBank/DDBJ databases">
        <title>A high-quality genome assembly for Dillenia turbinata (Dilleniales).</title>
        <authorList>
            <person name="Chanderbali A."/>
        </authorList>
    </citation>
    <scope>NUCLEOTIDE SEQUENCE [LARGE SCALE GENOMIC DNA]</scope>
    <source>
        <strain evidence="7">LSX21</strain>
        <tissue evidence="7">Leaf</tissue>
    </source>
</reference>
<evidence type="ECO:0000259" key="6">
    <source>
        <dbReference type="PROSITE" id="PS51485"/>
    </source>
</evidence>
<accession>A0AAN8ZLB2</accession>
<evidence type="ECO:0000313" key="7">
    <source>
        <dbReference type="EMBL" id="KAK6941672.1"/>
    </source>
</evidence>
<sequence>MDKTILVVLTIAAAALLHTAAADHSTVHVVGNQLGWTVPPGGAATYAAWAATQIFELGDILVFNFTTGDSDVARVSKEAFLTCNSTNPITLNTTGPANFTLDALGDYYFISTFQNHCALGQRLAIYVIYAPAPAPFPYIYPPPRAPVTWVVGDNFGWFVPPGGALFYATWAFGKDFRVGDTLVFNFVNGSSDVATVTKDAFFNCTNTTISVYSTSPANITLTTPGDHYYTSTYPRQCIFGQQLAIYVYGSASNEPSPSPSSRSSGAPTTSAYGPSSGISKAPARVSGLTGLAITILSIAIALFH</sequence>
<feature type="compositionally biased region" description="Low complexity" evidence="3">
    <location>
        <begin position="255"/>
        <end position="271"/>
    </location>
</feature>
<evidence type="ECO:0000256" key="4">
    <source>
        <dbReference type="SAM" id="Phobius"/>
    </source>
</evidence>
<feature type="signal peptide" evidence="5">
    <location>
        <begin position="1"/>
        <end position="22"/>
    </location>
</feature>
<gene>
    <name evidence="7" type="ORF">RJ641_027049</name>
</gene>
<dbReference type="InterPro" id="IPR003245">
    <property type="entry name" value="Phytocyanin_dom"/>
</dbReference>
<dbReference type="EMBL" id="JBAMMX010000004">
    <property type="protein sequence ID" value="KAK6941672.1"/>
    <property type="molecule type" value="Genomic_DNA"/>
</dbReference>
<dbReference type="Proteomes" id="UP001370490">
    <property type="component" value="Unassembled WGS sequence"/>
</dbReference>
<keyword evidence="4" id="KW-1133">Transmembrane helix</keyword>
<keyword evidence="4" id="KW-0812">Transmembrane</keyword>
<dbReference type="PROSITE" id="PS51485">
    <property type="entry name" value="PHYTOCYANIN"/>
    <property type="match status" value="2"/>
</dbReference>
<keyword evidence="5" id="KW-0732">Signal</keyword>
<evidence type="ECO:0000313" key="8">
    <source>
        <dbReference type="Proteomes" id="UP001370490"/>
    </source>
</evidence>
<feature type="chain" id="PRO_5042895131" evidence="5">
    <location>
        <begin position="23"/>
        <end position="304"/>
    </location>
</feature>
<dbReference type="PANTHER" id="PTHR33021">
    <property type="entry name" value="BLUE COPPER PROTEIN"/>
    <property type="match status" value="1"/>
</dbReference>
<organism evidence="7 8">
    <name type="scientific">Dillenia turbinata</name>
    <dbReference type="NCBI Taxonomy" id="194707"/>
    <lineage>
        <taxon>Eukaryota</taxon>
        <taxon>Viridiplantae</taxon>
        <taxon>Streptophyta</taxon>
        <taxon>Embryophyta</taxon>
        <taxon>Tracheophyta</taxon>
        <taxon>Spermatophyta</taxon>
        <taxon>Magnoliopsida</taxon>
        <taxon>eudicotyledons</taxon>
        <taxon>Gunneridae</taxon>
        <taxon>Pentapetalae</taxon>
        <taxon>Dilleniales</taxon>
        <taxon>Dilleniaceae</taxon>
        <taxon>Dillenia</taxon>
    </lineage>
</organism>
<evidence type="ECO:0000256" key="2">
    <source>
        <dbReference type="ARBA" id="ARBA00023180"/>
    </source>
</evidence>
<comment type="caution">
    <text evidence="7">The sequence shown here is derived from an EMBL/GenBank/DDBJ whole genome shotgun (WGS) entry which is preliminary data.</text>
</comment>
<feature type="region of interest" description="Disordered" evidence="3">
    <location>
        <begin position="255"/>
        <end position="278"/>
    </location>
</feature>
<keyword evidence="8" id="KW-1185">Reference proteome</keyword>
<feature type="domain" description="Phytocyanin" evidence="6">
    <location>
        <begin position="147"/>
        <end position="249"/>
    </location>
</feature>
<dbReference type="PANTHER" id="PTHR33021:SF325">
    <property type="entry name" value="PHYTOCYANIN DOMAIN-CONTAINING PROTEIN"/>
    <property type="match status" value="1"/>
</dbReference>
<dbReference type="FunFam" id="2.60.40.420:FF:000034">
    <property type="entry name" value="Cupredoxin superfamily protein"/>
    <property type="match status" value="2"/>
</dbReference>
<feature type="domain" description="Phytocyanin" evidence="6">
    <location>
        <begin position="26"/>
        <end position="129"/>
    </location>
</feature>
<dbReference type="InterPro" id="IPR008972">
    <property type="entry name" value="Cupredoxin"/>
</dbReference>
<dbReference type="GO" id="GO:0005886">
    <property type="term" value="C:plasma membrane"/>
    <property type="evidence" value="ECO:0007669"/>
    <property type="project" value="TreeGrafter"/>
</dbReference>
<dbReference type="AlphaFoldDB" id="A0AAN8ZLB2"/>
<keyword evidence="1" id="KW-1015">Disulfide bond</keyword>